<keyword evidence="1" id="KW-1133">Transmembrane helix</keyword>
<gene>
    <name evidence="3" type="ORF">CO661_23905</name>
    <name evidence="2" type="ORF">GHK48_29680</name>
</gene>
<dbReference type="RefSeq" id="WP_014328367.1">
    <property type="nucleotide sequence ID" value="NZ_BJNI01000009.1"/>
</dbReference>
<reference evidence="3 4" key="2">
    <citation type="submission" date="2017-09" db="EMBL/GenBank/DDBJ databases">
        <title>Comparative genomics of rhizobia isolated from Phaseolus vulgaris in China.</title>
        <authorList>
            <person name="Tong W."/>
        </authorList>
    </citation>
    <scope>NUCLEOTIDE SEQUENCE [LARGE SCALE GENOMIC DNA]</scope>
    <source>
        <strain evidence="3 4">PCH1</strain>
    </source>
</reference>
<accession>A0A2A6LTF0</accession>
<comment type="caution">
    <text evidence="3">The sequence shown here is derived from an EMBL/GenBank/DDBJ whole genome shotgun (WGS) entry which is preliminary data.</text>
</comment>
<name>A0A2A6LTF0_RHIFR</name>
<evidence type="ECO:0000313" key="2">
    <source>
        <dbReference type="EMBL" id="MQX12284.1"/>
    </source>
</evidence>
<evidence type="ECO:0000313" key="3">
    <source>
        <dbReference type="EMBL" id="PDT45399.1"/>
    </source>
</evidence>
<reference evidence="2" key="3">
    <citation type="submission" date="2019-10" db="EMBL/GenBank/DDBJ databases">
        <authorList>
            <person name="Sugawara M."/>
            <person name="Epstein B."/>
            <person name="Badgley B."/>
            <person name="Unno T."/>
            <person name="Xu L."/>
            <person name="Reese J."/>
            <person name="Gyaneshwar P."/>
            <person name="Denny R."/>
            <person name="Mudege J."/>
            <person name="Bharti A."/>
            <person name="Farmer A."/>
            <person name="May G."/>
            <person name="Woodward J."/>
            <person name="Medigue C."/>
            <person name="Vallenet D."/>
            <person name="Lajus A."/>
            <person name="Rouy Z."/>
            <person name="Martinez-Vaz B."/>
            <person name="Tiffin P."/>
            <person name="Young N."/>
            <person name="Sadowsky M."/>
        </authorList>
    </citation>
    <scope>NUCLEOTIDE SEQUENCE</scope>
    <source>
        <strain evidence="2">USDA205</strain>
    </source>
</reference>
<reference evidence="2 5" key="1">
    <citation type="journal article" date="2013" name="Genome Biol.">
        <title>Comparative genomics of the core and accessory genomes of 48 Sinorhizobium strains comprising five genospecies.</title>
        <authorList>
            <person name="Sugawara M."/>
            <person name="Epstein B."/>
            <person name="Badgley B.D."/>
            <person name="Unno T."/>
            <person name="Xu L."/>
            <person name="Reese J."/>
            <person name="Gyaneshwar P."/>
            <person name="Denny R."/>
            <person name="Mudge J."/>
            <person name="Bharti A.K."/>
            <person name="Farmer A.D."/>
            <person name="May G.D."/>
            <person name="Woodward J.E."/>
            <person name="Medigue C."/>
            <person name="Vallenet D."/>
            <person name="Lajus A."/>
            <person name="Rouy Z."/>
            <person name="Martinez-Vaz B."/>
            <person name="Tiffin P."/>
            <person name="Young N.D."/>
            <person name="Sadowsky M.J."/>
        </authorList>
    </citation>
    <scope>NUCLEOTIDE SEQUENCE [LARGE SCALE GENOMIC DNA]</scope>
    <source>
        <strain evidence="2 5">USDA205</strain>
    </source>
</reference>
<dbReference type="EMBL" id="NWTC01000022">
    <property type="protein sequence ID" value="PDT45399.1"/>
    <property type="molecule type" value="Genomic_DNA"/>
</dbReference>
<keyword evidence="1" id="KW-0472">Membrane</keyword>
<evidence type="ECO:0000313" key="5">
    <source>
        <dbReference type="Proteomes" id="UP000466694"/>
    </source>
</evidence>
<evidence type="ECO:0008006" key="6">
    <source>
        <dbReference type="Google" id="ProtNLM"/>
    </source>
</evidence>
<organism evidence="3 4">
    <name type="scientific">Rhizobium fredii</name>
    <name type="common">Sinorhizobium fredii</name>
    <dbReference type="NCBI Taxonomy" id="380"/>
    <lineage>
        <taxon>Bacteria</taxon>
        <taxon>Pseudomonadati</taxon>
        <taxon>Pseudomonadota</taxon>
        <taxon>Alphaproteobacteria</taxon>
        <taxon>Hyphomicrobiales</taxon>
        <taxon>Rhizobiaceae</taxon>
        <taxon>Sinorhizobium/Ensifer group</taxon>
        <taxon>Sinorhizobium</taxon>
    </lineage>
</organism>
<proteinExistence type="predicted"/>
<protein>
    <recommendedName>
        <fullName evidence="6">Transmembrane protein</fullName>
    </recommendedName>
</protein>
<feature type="transmembrane region" description="Helical" evidence="1">
    <location>
        <begin position="33"/>
        <end position="59"/>
    </location>
</feature>
<dbReference type="Proteomes" id="UP000466694">
    <property type="component" value="Unassembled WGS sequence"/>
</dbReference>
<keyword evidence="1" id="KW-0812">Transmembrane</keyword>
<dbReference type="GeneID" id="48973085"/>
<dbReference type="AlphaFoldDB" id="A0A2A6LTF0"/>
<sequence length="96" mass="10763">MTNGSKKRYFGIDPQTRQIVLGKWRIALPDSPALRILIGSLLVVCGLLGFLPVLGFWMVPLGLLVLSHDIPAVRRARRKLAVWWARRRGTENSSGK</sequence>
<evidence type="ECO:0000256" key="1">
    <source>
        <dbReference type="SAM" id="Phobius"/>
    </source>
</evidence>
<evidence type="ECO:0000313" key="4">
    <source>
        <dbReference type="Proteomes" id="UP000220353"/>
    </source>
</evidence>
<dbReference type="Proteomes" id="UP000220353">
    <property type="component" value="Unassembled WGS sequence"/>
</dbReference>
<dbReference type="EMBL" id="WISZ01000220">
    <property type="protein sequence ID" value="MQX12284.1"/>
    <property type="molecule type" value="Genomic_DNA"/>
</dbReference>